<evidence type="ECO:0000256" key="2">
    <source>
        <dbReference type="ARBA" id="ARBA00022448"/>
    </source>
</evidence>
<keyword evidence="3" id="KW-1003">Cell membrane</keyword>
<feature type="transmembrane region" description="Helical" evidence="9">
    <location>
        <begin position="46"/>
        <end position="64"/>
    </location>
</feature>
<feature type="transmembrane region" description="Helical" evidence="9">
    <location>
        <begin position="179"/>
        <end position="199"/>
    </location>
</feature>
<feature type="transmembrane region" description="Helical" evidence="9">
    <location>
        <begin position="206"/>
        <end position="237"/>
    </location>
</feature>
<dbReference type="InterPro" id="IPR004700">
    <property type="entry name" value="PTS_IIC_man"/>
</dbReference>
<evidence type="ECO:0000256" key="4">
    <source>
        <dbReference type="ARBA" id="ARBA00022597"/>
    </source>
</evidence>
<dbReference type="RefSeq" id="WP_248733476.1">
    <property type="nucleotide sequence ID" value="NZ_CALBWS010000001.1"/>
</dbReference>
<protein>
    <submittedName>
        <fullName evidence="10">PTS system sorbose-specific EIIC component</fullName>
    </submittedName>
</protein>
<keyword evidence="7 9" id="KW-1133">Transmembrane helix</keyword>
<evidence type="ECO:0000313" key="11">
    <source>
        <dbReference type="Proteomes" id="UP000838308"/>
    </source>
</evidence>
<dbReference type="Proteomes" id="UP000838308">
    <property type="component" value="Unassembled WGS sequence"/>
</dbReference>
<gene>
    <name evidence="10" type="primary">sorA</name>
    <name evidence="10" type="ORF">BACCIP111895_00260</name>
</gene>
<evidence type="ECO:0000256" key="7">
    <source>
        <dbReference type="ARBA" id="ARBA00022989"/>
    </source>
</evidence>
<dbReference type="EMBL" id="CALBWS010000001">
    <property type="protein sequence ID" value="CAH2713127.1"/>
    <property type="molecule type" value="Genomic_DNA"/>
</dbReference>
<keyword evidence="11" id="KW-1185">Reference proteome</keyword>
<dbReference type="PANTHER" id="PTHR32502">
    <property type="entry name" value="N-ACETYLGALACTOSAMINE PERMEASE II COMPONENT-RELATED"/>
    <property type="match status" value="1"/>
</dbReference>
<dbReference type="PROSITE" id="PS51106">
    <property type="entry name" value="PTS_EIIC_TYPE_4"/>
    <property type="match status" value="1"/>
</dbReference>
<keyword evidence="2" id="KW-0813">Transport</keyword>
<comment type="caution">
    <text evidence="10">The sequence shown here is derived from an EMBL/GenBank/DDBJ whole genome shotgun (WGS) entry which is preliminary data.</text>
</comment>
<keyword evidence="5" id="KW-0598">Phosphotransferase system</keyword>
<evidence type="ECO:0000256" key="8">
    <source>
        <dbReference type="ARBA" id="ARBA00023136"/>
    </source>
</evidence>
<keyword evidence="8 9" id="KW-0472">Membrane</keyword>
<dbReference type="Pfam" id="PF03609">
    <property type="entry name" value="EII-Sor"/>
    <property type="match status" value="1"/>
</dbReference>
<feature type="transmembrane region" description="Helical" evidence="9">
    <location>
        <begin position="76"/>
        <end position="95"/>
    </location>
</feature>
<comment type="subcellular location">
    <subcellularLocation>
        <location evidence="1">Cell membrane</location>
        <topology evidence="1">Multi-pass membrane protein</topology>
    </subcellularLocation>
</comment>
<evidence type="ECO:0000256" key="1">
    <source>
        <dbReference type="ARBA" id="ARBA00004651"/>
    </source>
</evidence>
<dbReference type="PANTHER" id="PTHR32502:SF8">
    <property type="entry name" value="N-ACETYLGALACTOSAMINE PERMEASE IIC COMPONENT 1"/>
    <property type="match status" value="1"/>
</dbReference>
<evidence type="ECO:0000256" key="9">
    <source>
        <dbReference type="SAM" id="Phobius"/>
    </source>
</evidence>
<reference evidence="10" key="1">
    <citation type="submission" date="2022-04" db="EMBL/GenBank/DDBJ databases">
        <authorList>
            <person name="Criscuolo A."/>
        </authorList>
    </citation>
    <scope>NUCLEOTIDE SEQUENCE</scope>
    <source>
        <strain evidence="10">CIP111895</strain>
    </source>
</reference>
<keyword evidence="6 9" id="KW-0812">Transmembrane</keyword>
<organism evidence="10 11">
    <name type="scientific">Neobacillus rhizosphaerae</name>
    <dbReference type="NCBI Taxonomy" id="2880965"/>
    <lineage>
        <taxon>Bacteria</taxon>
        <taxon>Bacillati</taxon>
        <taxon>Bacillota</taxon>
        <taxon>Bacilli</taxon>
        <taxon>Bacillales</taxon>
        <taxon>Bacillaceae</taxon>
        <taxon>Neobacillus</taxon>
    </lineage>
</organism>
<name>A0ABM9EKM3_9BACI</name>
<feature type="transmembrane region" description="Helical" evidence="9">
    <location>
        <begin position="101"/>
        <end position="119"/>
    </location>
</feature>
<evidence type="ECO:0000256" key="5">
    <source>
        <dbReference type="ARBA" id="ARBA00022683"/>
    </source>
</evidence>
<evidence type="ECO:0000313" key="10">
    <source>
        <dbReference type="EMBL" id="CAH2713127.1"/>
    </source>
</evidence>
<proteinExistence type="predicted"/>
<evidence type="ECO:0000256" key="3">
    <source>
        <dbReference type="ARBA" id="ARBA00022475"/>
    </source>
</evidence>
<accession>A0ABM9EKM3</accession>
<dbReference type="InterPro" id="IPR050303">
    <property type="entry name" value="GatZ_KbaZ_carbometab"/>
</dbReference>
<evidence type="ECO:0000256" key="6">
    <source>
        <dbReference type="ARBA" id="ARBA00022692"/>
    </source>
</evidence>
<keyword evidence="4" id="KW-0762">Sugar transport</keyword>
<feature type="transmembrane region" description="Helical" evidence="9">
    <location>
        <begin position="139"/>
        <end position="159"/>
    </location>
</feature>
<sequence>MLTQSLLIFLLAILGYLNSFFGSSMISRPIVMGMLVGLVLGDLTTGIKVGASLELVWLGAMAIGASNPPDMVSGSIIGTSYVIVTHSSIATAVALAVPISMLMQMLWNLLMIVWVPLLAAKADKYANEANYRGIDRMHYIAVFSQAILLAGLTSAGFFLGSKAIQSFVNIIPSFVNSGLNYAMGIIPAIGFALLVRMIVNKKTACFLFLGFLLVAYLKLSVLGITAFACVLTAILLFNTGHSSSNNQVQEVIDDNEF</sequence>